<proteinExistence type="predicted"/>
<reference evidence="6" key="1">
    <citation type="journal article" date="2021" name="Nat. Commun.">
        <title>Genetic determinants of endophytism in the Arabidopsis root mycobiome.</title>
        <authorList>
            <person name="Mesny F."/>
            <person name="Miyauchi S."/>
            <person name="Thiergart T."/>
            <person name="Pickel B."/>
            <person name="Atanasova L."/>
            <person name="Karlsson M."/>
            <person name="Huettel B."/>
            <person name="Barry K.W."/>
            <person name="Haridas S."/>
            <person name="Chen C."/>
            <person name="Bauer D."/>
            <person name="Andreopoulos W."/>
            <person name="Pangilinan J."/>
            <person name="LaButti K."/>
            <person name="Riley R."/>
            <person name="Lipzen A."/>
            <person name="Clum A."/>
            <person name="Drula E."/>
            <person name="Henrissat B."/>
            <person name="Kohler A."/>
            <person name="Grigoriev I.V."/>
            <person name="Martin F.M."/>
            <person name="Hacquard S."/>
        </authorList>
    </citation>
    <scope>NUCLEOTIDE SEQUENCE</scope>
    <source>
        <strain evidence="6">MPI-CAGE-AT-0147</strain>
    </source>
</reference>
<name>A0A9P9IP64_9HYPO</name>
<keyword evidence="3 6" id="KW-0347">Helicase</keyword>
<evidence type="ECO:0000256" key="3">
    <source>
        <dbReference type="ARBA" id="ARBA00022806"/>
    </source>
</evidence>
<dbReference type="PANTHER" id="PTHR18934">
    <property type="entry name" value="ATP-DEPENDENT RNA HELICASE"/>
    <property type="match status" value="1"/>
</dbReference>
<accession>A0A9P9IP64</accession>
<dbReference type="PANTHER" id="PTHR18934:SF99">
    <property type="entry name" value="ATP-DEPENDENT RNA HELICASE DHX37-RELATED"/>
    <property type="match status" value="1"/>
</dbReference>
<evidence type="ECO:0000313" key="6">
    <source>
        <dbReference type="EMBL" id="KAH7127456.1"/>
    </source>
</evidence>
<keyword evidence="7" id="KW-1185">Reference proteome</keyword>
<dbReference type="OrthoDB" id="10253254at2759"/>
<evidence type="ECO:0000259" key="5">
    <source>
        <dbReference type="Pfam" id="PF07717"/>
    </source>
</evidence>
<dbReference type="EMBL" id="JAGMUV010000019">
    <property type="protein sequence ID" value="KAH7127456.1"/>
    <property type="molecule type" value="Genomic_DNA"/>
</dbReference>
<comment type="caution">
    <text evidence="6">The sequence shown here is derived from an EMBL/GenBank/DDBJ whole genome shotgun (WGS) entry which is preliminary data.</text>
</comment>
<dbReference type="GO" id="GO:0005524">
    <property type="term" value="F:ATP binding"/>
    <property type="evidence" value="ECO:0007669"/>
    <property type="project" value="UniProtKB-KW"/>
</dbReference>
<keyword evidence="4" id="KW-0067">ATP-binding</keyword>
<dbReference type="AlphaFoldDB" id="A0A9P9IP64"/>
<dbReference type="InterPro" id="IPR011709">
    <property type="entry name" value="DEAD-box_helicase_OB_fold"/>
</dbReference>
<evidence type="ECO:0000256" key="4">
    <source>
        <dbReference type="ARBA" id="ARBA00022840"/>
    </source>
</evidence>
<evidence type="ECO:0000256" key="2">
    <source>
        <dbReference type="ARBA" id="ARBA00022801"/>
    </source>
</evidence>
<keyword evidence="2" id="KW-0378">Hydrolase</keyword>
<protein>
    <submittedName>
        <fullName evidence="6">Pre-mRNA-splicing factor ATP-dependent RNA helicase PRP43</fullName>
    </submittedName>
</protein>
<dbReference type="Proteomes" id="UP000738349">
    <property type="component" value="Unassembled WGS sequence"/>
</dbReference>
<gene>
    <name evidence="6" type="ORF">EDB81DRAFT_662288</name>
</gene>
<dbReference type="GO" id="GO:0016787">
    <property type="term" value="F:hydrolase activity"/>
    <property type="evidence" value="ECO:0007669"/>
    <property type="project" value="UniProtKB-KW"/>
</dbReference>
<dbReference type="Pfam" id="PF07717">
    <property type="entry name" value="OB_NTP_bind"/>
    <property type="match status" value="1"/>
</dbReference>
<sequence>GYLAAACPLDPIWYHAIEEGAKLGCAQDIADIAAVCSSQKDIFLRPVDHLHAADVPSRAMAGLPSDHLTLANAFNLYMHTREENQKGEAPRVDLDAWCRQYFLDIAVLEEVRKTREAVGRFMKNASKTPATRASGRDTESVRKALAIAFCTQTAIYDGSSDNYRTVHENVLARLAPLSVLLNGKYEWIVYTALNATGGKVFLETATPINAEWLVDLPYFQDERLPRKKDKLKSLRQPKVKISLDAAKARLTAAKARLDAAETN</sequence>
<dbReference type="Gene3D" id="1.20.120.1080">
    <property type="match status" value="1"/>
</dbReference>
<evidence type="ECO:0000256" key="1">
    <source>
        <dbReference type="ARBA" id="ARBA00022741"/>
    </source>
</evidence>
<dbReference type="GO" id="GO:0003723">
    <property type="term" value="F:RNA binding"/>
    <property type="evidence" value="ECO:0007669"/>
    <property type="project" value="TreeGrafter"/>
</dbReference>
<evidence type="ECO:0000313" key="7">
    <source>
        <dbReference type="Proteomes" id="UP000738349"/>
    </source>
</evidence>
<dbReference type="GO" id="GO:0004386">
    <property type="term" value="F:helicase activity"/>
    <property type="evidence" value="ECO:0007669"/>
    <property type="project" value="UniProtKB-KW"/>
</dbReference>
<feature type="non-terminal residue" evidence="6">
    <location>
        <position position="1"/>
    </location>
</feature>
<keyword evidence="1" id="KW-0547">Nucleotide-binding</keyword>
<organism evidence="6 7">
    <name type="scientific">Dactylonectria macrodidyma</name>
    <dbReference type="NCBI Taxonomy" id="307937"/>
    <lineage>
        <taxon>Eukaryota</taxon>
        <taxon>Fungi</taxon>
        <taxon>Dikarya</taxon>
        <taxon>Ascomycota</taxon>
        <taxon>Pezizomycotina</taxon>
        <taxon>Sordariomycetes</taxon>
        <taxon>Hypocreomycetidae</taxon>
        <taxon>Hypocreales</taxon>
        <taxon>Nectriaceae</taxon>
        <taxon>Dactylonectria</taxon>
    </lineage>
</organism>
<feature type="domain" description="DEAD-box helicase OB fold" evidence="5">
    <location>
        <begin position="141"/>
        <end position="215"/>
    </location>
</feature>